<evidence type="ECO:0000256" key="6">
    <source>
        <dbReference type="ARBA" id="ARBA00022692"/>
    </source>
</evidence>
<sequence length="289" mass="33605">IFWINFIREIIFLSVIVLGLGGNFFLFVKHVHLFVMGPKKKPIDLILIHLAFTNTMTLCAGVISYIISAFHPSDFLHNISCKTIIYVERVARGLSICTTCLLSVVQAITVSPRTTFWRKLKPRTAWDVVPCLLFLWILNFGISYNLLYSFKAVSSMNKSEITSYIHYCYFLPSKEIVKWLFLTLMALRDVIFQSVMGWSSGHMALHLYKHHKQVFYLQSSRSPRSFNPEIRATQRTLILMTCFLFFYWADFIFSFYIGFTLTKNSAILHMKIFLEYGYASLSPFMLIGR</sequence>
<dbReference type="HOGENOM" id="CLU_058641_0_1_1"/>
<dbReference type="Ensembl" id="ENSOGAT00000028995.1">
    <property type="protein sequence ID" value="ENSOGAP00000021774.1"/>
    <property type="gene ID" value="ENSOGAG00000029597.1"/>
</dbReference>
<protein>
    <recommendedName>
        <fullName evidence="13">Vomeronasal type-1 receptor</fullName>
    </recommendedName>
</protein>
<proteinExistence type="inferred from homology"/>
<accession>H0Y081</accession>
<comment type="similarity">
    <text evidence="3 13">Belongs to the G-protein coupled receptor 1 family.</text>
</comment>
<evidence type="ECO:0000313" key="16">
    <source>
        <dbReference type="Proteomes" id="UP000005225"/>
    </source>
</evidence>
<keyword evidence="7 13" id="KW-1133">Transmembrane helix</keyword>
<dbReference type="FunFam" id="1.20.1070.10:FF:000033">
    <property type="entry name" value="Vomeronasal type-1 receptor"/>
    <property type="match status" value="1"/>
</dbReference>
<evidence type="ECO:0000256" key="7">
    <source>
        <dbReference type="ARBA" id="ARBA00022989"/>
    </source>
</evidence>
<dbReference type="Proteomes" id="UP000005225">
    <property type="component" value="Unassembled WGS sequence"/>
</dbReference>
<reference evidence="15" key="3">
    <citation type="submission" date="2025-09" db="UniProtKB">
        <authorList>
            <consortium name="Ensembl"/>
        </authorList>
    </citation>
    <scope>IDENTIFICATION</scope>
</reference>
<evidence type="ECO:0000256" key="4">
    <source>
        <dbReference type="ARBA" id="ARBA00022475"/>
    </source>
</evidence>
<dbReference type="GO" id="GO:0016503">
    <property type="term" value="F:pheromone receptor activity"/>
    <property type="evidence" value="ECO:0007669"/>
    <property type="project" value="InterPro"/>
</dbReference>
<dbReference type="GeneTree" id="ENSGT01030000234553"/>
<reference evidence="15" key="2">
    <citation type="submission" date="2025-08" db="UniProtKB">
        <authorList>
            <consortium name="Ensembl"/>
        </authorList>
    </citation>
    <scope>IDENTIFICATION</scope>
</reference>
<evidence type="ECO:0000259" key="14">
    <source>
        <dbReference type="PROSITE" id="PS50262"/>
    </source>
</evidence>
<comment type="caution">
    <text evidence="13">Lacks conserved residue(s) required for the propagation of feature annotation.</text>
</comment>
<keyword evidence="10 13" id="KW-0675">Receptor</keyword>
<organism evidence="15 16">
    <name type="scientific">Otolemur garnettii</name>
    <name type="common">Small-eared galago</name>
    <name type="synonym">Garnett's greater bushbaby</name>
    <dbReference type="NCBI Taxonomy" id="30611"/>
    <lineage>
        <taxon>Eukaryota</taxon>
        <taxon>Metazoa</taxon>
        <taxon>Chordata</taxon>
        <taxon>Craniata</taxon>
        <taxon>Vertebrata</taxon>
        <taxon>Euteleostomi</taxon>
        <taxon>Mammalia</taxon>
        <taxon>Eutheria</taxon>
        <taxon>Euarchontoglires</taxon>
        <taxon>Primates</taxon>
        <taxon>Strepsirrhini</taxon>
        <taxon>Lorisiformes</taxon>
        <taxon>Galagidae</taxon>
        <taxon>Otolemur</taxon>
    </lineage>
</organism>
<evidence type="ECO:0000313" key="15">
    <source>
        <dbReference type="Ensembl" id="ENSOGAP00000021774.1"/>
    </source>
</evidence>
<dbReference type="GO" id="GO:0007606">
    <property type="term" value="P:sensory perception of chemical stimulus"/>
    <property type="evidence" value="ECO:0007669"/>
    <property type="project" value="UniProtKB-ARBA"/>
</dbReference>
<evidence type="ECO:0000256" key="5">
    <source>
        <dbReference type="ARBA" id="ARBA00022507"/>
    </source>
</evidence>
<evidence type="ECO:0000256" key="8">
    <source>
        <dbReference type="ARBA" id="ARBA00023040"/>
    </source>
</evidence>
<dbReference type="PRINTS" id="PR01534">
    <property type="entry name" value="VOMERONASL1R"/>
</dbReference>
<feature type="transmembrane region" description="Helical" evidence="13">
    <location>
        <begin position="237"/>
        <end position="259"/>
    </location>
</feature>
<dbReference type="GO" id="GO:0019236">
    <property type="term" value="P:response to pheromone"/>
    <property type="evidence" value="ECO:0007669"/>
    <property type="project" value="UniProtKB-KW"/>
</dbReference>
<reference evidence="16" key="1">
    <citation type="submission" date="2011-03" db="EMBL/GenBank/DDBJ databases">
        <title>Version 3 of the genome sequence of Otolemur garnettii (Bushbaby).</title>
        <authorList>
            <consortium name="The Broad Institute Genome Sequencing Platform"/>
            <person name="Di Palma F."/>
            <person name="Johnson J."/>
            <person name="Lander E.S."/>
            <person name="Lindblad-Toh K."/>
            <person name="Jaffe D.B."/>
            <person name="Gnerre S."/>
            <person name="MacCallum I."/>
            <person name="Przybylski D."/>
            <person name="Ribeiro F.J."/>
            <person name="Burton J.N."/>
            <person name="Walker B.J."/>
            <person name="Sharpe T."/>
            <person name="Hall G."/>
        </authorList>
    </citation>
    <scope>NUCLEOTIDE SEQUENCE [LARGE SCALE GENOMIC DNA]</scope>
</reference>
<keyword evidence="4 13" id="KW-1003">Cell membrane</keyword>
<keyword evidence="6 13" id="KW-0812">Transmembrane</keyword>
<dbReference type="PROSITE" id="PS50262">
    <property type="entry name" value="G_PROTEIN_RECEP_F1_2"/>
    <property type="match status" value="1"/>
</dbReference>
<dbReference type="InterPro" id="IPR017452">
    <property type="entry name" value="GPCR_Rhodpsn_7TM"/>
</dbReference>
<dbReference type="Pfam" id="PF03402">
    <property type="entry name" value="V1R"/>
    <property type="match status" value="1"/>
</dbReference>
<comment type="subcellular location">
    <subcellularLocation>
        <location evidence="2 13">Cell membrane</location>
        <topology evidence="2 13">Multi-pass membrane protein</topology>
    </subcellularLocation>
</comment>
<keyword evidence="9 13" id="KW-0472">Membrane</keyword>
<feature type="transmembrane region" description="Helical" evidence="13">
    <location>
        <begin position="46"/>
        <end position="70"/>
    </location>
</feature>
<evidence type="ECO:0000256" key="3">
    <source>
        <dbReference type="ARBA" id="ARBA00010663"/>
    </source>
</evidence>
<dbReference type="GO" id="GO:0005886">
    <property type="term" value="C:plasma membrane"/>
    <property type="evidence" value="ECO:0007669"/>
    <property type="project" value="UniProtKB-SubCell"/>
</dbReference>
<dbReference type="eggNOG" id="ENOG502SPYM">
    <property type="taxonomic scope" value="Eukaryota"/>
</dbReference>
<feature type="transmembrane region" description="Helical" evidence="13">
    <location>
        <begin position="124"/>
        <end position="147"/>
    </location>
</feature>
<evidence type="ECO:0000256" key="10">
    <source>
        <dbReference type="ARBA" id="ARBA00023170"/>
    </source>
</evidence>
<dbReference type="InterPro" id="IPR004072">
    <property type="entry name" value="Vmron_rcpt_1"/>
</dbReference>
<evidence type="ECO:0000256" key="11">
    <source>
        <dbReference type="ARBA" id="ARBA00023180"/>
    </source>
</evidence>
<keyword evidence="16" id="KW-1185">Reference proteome</keyword>
<keyword evidence="8 13" id="KW-0297">G-protein coupled receptor</keyword>
<dbReference type="SUPFAM" id="SSF81321">
    <property type="entry name" value="Family A G protein-coupled receptor-like"/>
    <property type="match status" value="1"/>
</dbReference>
<dbReference type="EMBL" id="AAQR03059063">
    <property type="status" value="NOT_ANNOTATED_CDS"/>
    <property type="molecule type" value="Genomic_DNA"/>
</dbReference>
<evidence type="ECO:0000256" key="9">
    <source>
        <dbReference type="ARBA" id="ARBA00023136"/>
    </source>
</evidence>
<dbReference type="AlphaFoldDB" id="H0Y081"/>
<evidence type="ECO:0000256" key="1">
    <source>
        <dbReference type="ARBA" id="ARBA00003878"/>
    </source>
</evidence>
<feature type="transmembrane region" description="Helical" evidence="13">
    <location>
        <begin position="6"/>
        <end position="26"/>
    </location>
</feature>
<keyword evidence="11" id="KW-0325">Glycoprotein</keyword>
<keyword evidence="12 13" id="KW-0807">Transducer</keyword>
<keyword evidence="5 13" id="KW-0589">Pheromone response</keyword>
<dbReference type="Gene3D" id="1.20.1070.10">
    <property type="entry name" value="Rhodopsin 7-helix transmembrane proteins"/>
    <property type="match status" value="1"/>
</dbReference>
<name>H0Y081_OTOGA</name>
<dbReference type="InParanoid" id="H0Y081"/>
<dbReference type="OMA" id="MRWKINW"/>
<dbReference type="PANTHER" id="PTHR24062">
    <property type="entry name" value="VOMERONASAL TYPE-1 RECEPTOR"/>
    <property type="match status" value="1"/>
</dbReference>
<evidence type="ECO:0000256" key="13">
    <source>
        <dbReference type="RuleBase" id="RU364061"/>
    </source>
</evidence>
<comment type="function">
    <text evidence="1">Putative pheromone receptor.</text>
</comment>
<evidence type="ECO:0000256" key="2">
    <source>
        <dbReference type="ARBA" id="ARBA00004651"/>
    </source>
</evidence>
<evidence type="ECO:0000256" key="12">
    <source>
        <dbReference type="ARBA" id="ARBA00023224"/>
    </source>
</evidence>
<feature type="domain" description="G-protein coupled receptors family 1 profile" evidence="14">
    <location>
        <begin position="22"/>
        <end position="286"/>
    </location>
</feature>